<keyword evidence="8 9" id="KW-0472">Membrane</keyword>
<evidence type="ECO:0000259" key="11">
    <source>
        <dbReference type="Pfam" id="PF25994"/>
    </source>
</evidence>
<dbReference type="PRINTS" id="PR01490">
    <property type="entry name" value="RTXTOXIND"/>
</dbReference>
<dbReference type="InterPro" id="IPR050739">
    <property type="entry name" value="MFP"/>
</dbReference>
<gene>
    <name evidence="13" type="ORF">SAMN02745126_00803</name>
</gene>
<evidence type="ECO:0000256" key="8">
    <source>
        <dbReference type="ARBA" id="ARBA00023136"/>
    </source>
</evidence>
<evidence type="ECO:0000313" key="13">
    <source>
        <dbReference type="EMBL" id="SJZ38760.1"/>
    </source>
</evidence>
<name>A0A1T4K8I9_9HYPH</name>
<dbReference type="GO" id="GO:0005886">
    <property type="term" value="C:plasma membrane"/>
    <property type="evidence" value="ECO:0007669"/>
    <property type="project" value="UniProtKB-SubCell"/>
</dbReference>
<comment type="subcellular location">
    <subcellularLocation>
        <location evidence="1 9">Cell inner membrane</location>
        <topology evidence="1 9">Single-pass membrane protein</topology>
    </subcellularLocation>
</comment>
<dbReference type="InterPro" id="IPR058982">
    <property type="entry name" value="Beta-barrel_AprE"/>
</dbReference>
<dbReference type="Proteomes" id="UP000190092">
    <property type="component" value="Unassembled WGS sequence"/>
</dbReference>
<keyword evidence="7 9" id="KW-1133">Transmembrane helix</keyword>
<dbReference type="Pfam" id="PF25994">
    <property type="entry name" value="HH_AprE"/>
    <property type="match status" value="1"/>
</dbReference>
<dbReference type="InterPro" id="IPR058781">
    <property type="entry name" value="HH_AprE-like"/>
</dbReference>
<dbReference type="AlphaFoldDB" id="A0A1T4K8I9"/>
<dbReference type="GO" id="GO:0015031">
    <property type="term" value="P:protein transport"/>
    <property type="evidence" value="ECO:0007669"/>
    <property type="project" value="InterPro"/>
</dbReference>
<dbReference type="EMBL" id="FUWJ01000001">
    <property type="protein sequence ID" value="SJZ38760.1"/>
    <property type="molecule type" value="Genomic_DNA"/>
</dbReference>
<comment type="similarity">
    <text evidence="2 9">Belongs to the membrane fusion protein (MFP) (TC 8.A.1) family.</text>
</comment>
<evidence type="ECO:0000256" key="3">
    <source>
        <dbReference type="ARBA" id="ARBA00022448"/>
    </source>
</evidence>
<evidence type="ECO:0000256" key="6">
    <source>
        <dbReference type="ARBA" id="ARBA00022692"/>
    </source>
</evidence>
<evidence type="ECO:0000256" key="10">
    <source>
        <dbReference type="SAM" id="Coils"/>
    </source>
</evidence>
<dbReference type="Pfam" id="PF26002">
    <property type="entry name" value="Beta-barrel_AprE"/>
    <property type="match status" value="1"/>
</dbReference>
<accession>A0A1T4K8I9</accession>
<feature type="domain" description="AprE-like beta-barrel" evidence="12">
    <location>
        <begin position="318"/>
        <end position="407"/>
    </location>
</feature>
<evidence type="ECO:0000256" key="9">
    <source>
        <dbReference type="RuleBase" id="RU365093"/>
    </source>
</evidence>
<dbReference type="PANTHER" id="PTHR30386:SF17">
    <property type="entry name" value="ALKALINE PROTEASE SECRETION PROTEIN APRE"/>
    <property type="match status" value="1"/>
</dbReference>
<keyword evidence="6 9" id="KW-0812">Transmembrane</keyword>
<evidence type="ECO:0000256" key="7">
    <source>
        <dbReference type="ARBA" id="ARBA00022989"/>
    </source>
</evidence>
<feature type="transmembrane region" description="Helical" evidence="9">
    <location>
        <begin position="12"/>
        <end position="31"/>
    </location>
</feature>
<reference evidence="14" key="1">
    <citation type="submission" date="2017-02" db="EMBL/GenBank/DDBJ databases">
        <authorList>
            <person name="Varghese N."/>
            <person name="Submissions S."/>
        </authorList>
    </citation>
    <scope>NUCLEOTIDE SEQUENCE [LARGE SCALE GENOMIC DNA]</scope>
    <source>
        <strain evidence="14">ATCC 27094</strain>
    </source>
</reference>
<keyword evidence="14" id="KW-1185">Reference proteome</keyword>
<dbReference type="NCBIfam" id="TIGR01843">
    <property type="entry name" value="type_I_hlyD"/>
    <property type="match status" value="1"/>
</dbReference>
<keyword evidence="3 9" id="KW-0813">Transport</keyword>
<dbReference type="Gene3D" id="2.40.50.100">
    <property type="match status" value="1"/>
</dbReference>
<dbReference type="STRING" id="225324.SAMN02745126_00803"/>
<evidence type="ECO:0000256" key="4">
    <source>
        <dbReference type="ARBA" id="ARBA00022475"/>
    </source>
</evidence>
<evidence type="ECO:0000256" key="5">
    <source>
        <dbReference type="ARBA" id="ARBA00022519"/>
    </source>
</evidence>
<dbReference type="PANTHER" id="PTHR30386">
    <property type="entry name" value="MEMBRANE FUSION SUBUNIT OF EMRAB-TOLC MULTIDRUG EFFLUX PUMP"/>
    <property type="match status" value="1"/>
</dbReference>
<protein>
    <recommendedName>
        <fullName evidence="9">Membrane fusion protein (MFP) family protein</fullName>
    </recommendedName>
</protein>
<evidence type="ECO:0000256" key="2">
    <source>
        <dbReference type="ARBA" id="ARBA00009477"/>
    </source>
</evidence>
<sequence length="430" mass="46917">MTARQSIRRHLAGGVATVLLIVGGIGGWAAVTELAGAVIAPGQLVVDSSAKKVQHPTGGVVADLRVKDGDQVKAGDILVRLDDTQTRANLAVLTKALDELAARQARDEAERDGSDKVTFPAELVARQGDREIDKTMAGEQRLFEIRHAAREGQKAQLREQIAQLEQQIAGNVEQTTAKTKEIDWVQQELKGVNELWTKNLIPFSKVTTLQRDAARLLGERGALIATVAQAKGRIAEIQLKILQIDDDLRTEVGKDLSEIRAKKSELSEKRVAAEDQLKRVDLLAPQDGKVFQATVHTVGGVIQPGETVMLIVPNSDRLVIDAKLPPHNIDQVHLGQRATLRFPAFDQRTTPEIEGEVVRIGADVTQDDKKNESYYSVRITLSDDEVGRLGSVALIAGMPAEAFIGTGSRTALSYLVKPMRDQIARAFKER</sequence>
<feature type="coiled-coil region" evidence="10">
    <location>
        <begin position="147"/>
        <end position="174"/>
    </location>
</feature>
<proteinExistence type="inferred from homology"/>
<dbReference type="Gene3D" id="2.40.30.170">
    <property type="match status" value="1"/>
</dbReference>
<evidence type="ECO:0000313" key="14">
    <source>
        <dbReference type="Proteomes" id="UP000190092"/>
    </source>
</evidence>
<organism evidence="13 14">
    <name type="scientific">Enhydrobacter aerosaccus</name>
    <dbReference type="NCBI Taxonomy" id="225324"/>
    <lineage>
        <taxon>Bacteria</taxon>
        <taxon>Pseudomonadati</taxon>
        <taxon>Pseudomonadota</taxon>
        <taxon>Alphaproteobacteria</taxon>
        <taxon>Hyphomicrobiales</taxon>
        <taxon>Enhydrobacter</taxon>
    </lineage>
</organism>
<evidence type="ECO:0000259" key="12">
    <source>
        <dbReference type="Pfam" id="PF26002"/>
    </source>
</evidence>
<dbReference type="RefSeq" id="WP_085932496.1">
    <property type="nucleotide sequence ID" value="NZ_FUWJ01000001.1"/>
</dbReference>
<dbReference type="OrthoDB" id="9810980at2"/>
<dbReference type="InterPro" id="IPR010129">
    <property type="entry name" value="T1SS_HlyD"/>
</dbReference>
<feature type="domain" description="AprE-like long alpha-helical hairpin" evidence="11">
    <location>
        <begin position="87"/>
        <end position="276"/>
    </location>
</feature>
<keyword evidence="4 9" id="KW-1003">Cell membrane</keyword>
<keyword evidence="5 9" id="KW-0997">Cell inner membrane</keyword>
<evidence type="ECO:0000256" key="1">
    <source>
        <dbReference type="ARBA" id="ARBA00004377"/>
    </source>
</evidence>
<keyword evidence="10" id="KW-0175">Coiled coil</keyword>